<proteinExistence type="predicted"/>
<feature type="region of interest" description="Disordered" evidence="2">
    <location>
        <begin position="1"/>
        <end position="54"/>
    </location>
</feature>
<feature type="compositionally biased region" description="Polar residues" evidence="2">
    <location>
        <begin position="190"/>
        <end position="203"/>
    </location>
</feature>
<dbReference type="InterPro" id="IPR037688">
    <property type="entry name" value="ZBBX"/>
</dbReference>
<dbReference type="eggNOG" id="ENOG502SXM0">
    <property type="taxonomic scope" value="Eukaryota"/>
</dbReference>
<accession>A0A0L0SKX5</accession>
<dbReference type="AlphaFoldDB" id="A0A0L0SKX5"/>
<name>A0A0L0SKX5_ALLM3</name>
<reference evidence="3 4" key="1">
    <citation type="submission" date="2009-11" db="EMBL/GenBank/DDBJ databases">
        <title>Annotation of Allomyces macrogynus ATCC 38327.</title>
        <authorList>
            <consortium name="The Broad Institute Genome Sequencing Platform"/>
            <person name="Russ C."/>
            <person name="Cuomo C."/>
            <person name="Burger G."/>
            <person name="Gray M.W."/>
            <person name="Holland P.W.H."/>
            <person name="King N."/>
            <person name="Lang F.B.F."/>
            <person name="Roger A.J."/>
            <person name="Ruiz-Trillo I."/>
            <person name="Young S.K."/>
            <person name="Zeng Q."/>
            <person name="Gargeya S."/>
            <person name="Fitzgerald M."/>
            <person name="Haas B."/>
            <person name="Abouelleil A."/>
            <person name="Alvarado L."/>
            <person name="Arachchi H.M."/>
            <person name="Berlin A."/>
            <person name="Chapman S.B."/>
            <person name="Gearin G."/>
            <person name="Goldberg J."/>
            <person name="Griggs A."/>
            <person name="Gujja S."/>
            <person name="Hansen M."/>
            <person name="Heiman D."/>
            <person name="Howarth C."/>
            <person name="Larimer J."/>
            <person name="Lui A."/>
            <person name="MacDonald P.J.P."/>
            <person name="McCowen C."/>
            <person name="Montmayeur A."/>
            <person name="Murphy C."/>
            <person name="Neiman D."/>
            <person name="Pearson M."/>
            <person name="Priest M."/>
            <person name="Roberts A."/>
            <person name="Saif S."/>
            <person name="Shea T."/>
            <person name="Sisk P."/>
            <person name="Stolte C."/>
            <person name="Sykes S."/>
            <person name="Wortman J."/>
            <person name="Nusbaum C."/>
            <person name="Birren B."/>
        </authorList>
    </citation>
    <scope>NUCLEOTIDE SEQUENCE [LARGE SCALE GENOMIC DNA]</scope>
    <source>
        <strain evidence="3 4">ATCC 38327</strain>
    </source>
</reference>
<dbReference type="OMA" id="EQRVDNT"/>
<evidence type="ECO:0000256" key="1">
    <source>
        <dbReference type="SAM" id="Coils"/>
    </source>
</evidence>
<dbReference type="Proteomes" id="UP000054350">
    <property type="component" value="Unassembled WGS sequence"/>
</dbReference>
<feature type="region of interest" description="Disordered" evidence="2">
    <location>
        <begin position="342"/>
        <end position="366"/>
    </location>
</feature>
<gene>
    <name evidence="3" type="ORF">AMAG_08331</name>
</gene>
<dbReference type="PANTHER" id="PTHR28634:SF1">
    <property type="entry name" value="ZINC FINGER B-BOX DOMAIN-CONTAINING PROTEIN 1"/>
    <property type="match status" value="1"/>
</dbReference>
<reference evidence="4" key="2">
    <citation type="submission" date="2009-11" db="EMBL/GenBank/DDBJ databases">
        <title>The Genome Sequence of Allomyces macrogynus strain ATCC 38327.</title>
        <authorList>
            <consortium name="The Broad Institute Genome Sequencing Platform"/>
            <person name="Russ C."/>
            <person name="Cuomo C."/>
            <person name="Shea T."/>
            <person name="Young S.K."/>
            <person name="Zeng Q."/>
            <person name="Koehrsen M."/>
            <person name="Haas B."/>
            <person name="Borodovsky M."/>
            <person name="Guigo R."/>
            <person name="Alvarado L."/>
            <person name="Berlin A."/>
            <person name="Borenstein D."/>
            <person name="Chen Z."/>
            <person name="Engels R."/>
            <person name="Freedman E."/>
            <person name="Gellesch M."/>
            <person name="Goldberg J."/>
            <person name="Griggs A."/>
            <person name="Gujja S."/>
            <person name="Heiman D."/>
            <person name="Hepburn T."/>
            <person name="Howarth C."/>
            <person name="Jen D."/>
            <person name="Larson L."/>
            <person name="Lewis B."/>
            <person name="Mehta T."/>
            <person name="Park D."/>
            <person name="Pearson M."/>
            <person name="Roberts A."/>
            <person name="Saif S."/>
            <person name="Shenoy N."/>
            <person name="Sisk P."/>
            <person name="Stolte C."/>
            <person name="Sykes S."/>
            <person name="Walk T."/>
            <person name="White J."/>
            <person name="Yandava C."/>
            <person name="Burger G."/>
            <person name="Gray M.W."/>
            <person name="Holland P.W.H."/>
            <person name="King N."/>
            <person name="Lang F.B.F."/>
            <person name="Roger A.J."/>
            <person name="Ruiz-Trillo I."/>
            <person name="Lander E."/>
            <person name="Nusbaum C."/>
        </authorList>
    </citation>
    <scope>NUCLEOTIDE SEQUENCE [LARGE SCALE GENOMIC DNA]</scope>
    <source>
        <strain evidence="4">ATCC 38327</strain>
    </source>
</reference>
<dbReference type="OrthoDB" id="5584877at2759"/>
<feature type="coiled-coil region" evidence="1">
    <location>
        <begin position="56"/>
        <end position="90"/>
    </location>
</feature>
<organism evidence="3 4">
    <name type="scientific">Allomyces macrogynus (strain ATCC 38327)</name>
    <name type="common">Allomyces javanicus var. macrogynus</name>
    <dbReference type="NCBI Taxonomy" id="578462"/>
    <lineage>
        <taxon>Eukaryota</taxon>
        <taxon>Fungi</taxon>
        <taxon>Fungi incertae sedis</taxon>
        <taxon>Blastocladiomycota</taxon>
        <taxon>Blastocladiomycetes</taxon>
        <taxon>Blastocladiales</taxon>
        <taxon>Blastocladiaceae</taxon>
        <taxon>Allomyces</taxon>
    </lineage>
</organism>
<feature type="region of interest" description="Disordered" evidence="2">
    <location>
        <begin position="138"/>
        <end position="208"/>
    </location>
</feature>
<keyword evidence="4" id="KW-1185">Reference proteome</keyword>
<sequence length="490" mass="51964">MSTSFSTRSPDPARTLPRTHATSTTGANPGGPPTAAPPPRRRPVRASVPTHVLSHTDLLERDNARMEDRLEALRAQLDAQKRQAAALRSSNSAGSLWSRGAAAGSLSRHADAVLDAKKRALKAKRLDSVAFIGRVSLPASESPTGSAASSRTRLEPLRPGSGSVAGDSVRSSPLPHTEQGQQHPGRRTWDSTARSTPEPSTKASVAAAAPIRLWETDIDAVAPTHAADTRMHRSANTTTEQRVDNTDAPAPPPAPSAQILVPAQSSWSVPEVFLLAQDIDLANTSTAARPSAETDTDTQPVPAKPTSALAVLLASPTDNSTPTDGPRMTTLQSHFKYDVLHGEDSPFEPLPPAPAAEDLREGTYSESAARADFQAALLEWRRSRNPEPSPKPANDLRDGTYDEAAARADFQAALMAWRNDASTPAPLPIRPATTATCAAGTDAGLMRPWSPEAVALSFEPEMSYLDRLLLRKLRAETPAVAQAEEGGGVE</sequence>
<dbReference type="PANTHER" id="PTHR28634">
    <property type="entry name" value="ZINC FINGER B-BOX DOMAIN-CONTAINING PROTEIN 1"/>
    <property type="match status" value="1"/>
</dbReference>
<keyword evidence="1" id="KW-0175">Coiled coil</keyword>
<feature type="region of interest" description="Disordered" evidence="2">
    <location>
        <begin position="226"/>
        <end position="255"/>
    </location>
</feature>
<dbReference type="EMBL" id="GG745341">
    <property type="protein sequence ID" value="KNE63177.1"/>
    <property type="molecule type" value="Genomic_DNA"/>
</dbReference>
<dbReference type="VEuPathDB" id="FungiDB:AMAG_08331"/>
<evidence type="ECO:0000313" key="3">
    <source>
        <dbReference type="EMBL" id="KNE63177.1"/>
    </source>
</evidence>
<feature type="compositionally biased region" description="Polar residues" evidence="2">
    <location>
        <begin position="139"/>
        <end position="151"/>
    </location>
</feature>
<protein>
    <submittedName>
        <fullName evidence="3">Uncharacterized protein</fullName>
    </submittedName>
</protein>
<evidence type="ECO:0000313" key="4">
    <source>
        <dbReference type="Proteomes" id="UP000054350"/>
    </source>
</evidence>
<evidence type="ECO:0000256" key="2">
    <source>
        <dbReference type="SAM" id="MobiDB-lite"/>
    </source>
</evidence>